<sequence>MLEPHERVFFDLQGLHNGVLTYDSSPADSGPHRDAAGCRQTPSPCPNWGPSRGEYLFASTLEGECWLQSSGFYANNGGNNDGSELTFMNGNSGCKEAPTPRSVVDAQPRNPQRLRHFQDENGGKVALLNPNFNGTLV</sequence>
<gene>
    <name evidence="3" type="ORF">DL764_002351</name>
</gene>
<accession>A0A4Q4TML2</accession>
<proteinExistence type="predicted"/>
<keyword evidence="4" id="KW-1185">Reference proteome</keyword>
<feature type="region of interest" description="Disordered" evidence="1">
    <location>
        <begin position="23"/>
        <end position="43"/>
    </location>
</feature>
<dbReference type="InterPro" id="IPR029476">
    <property type="entry name" value="DNase_NucA_NucB"/>
</dbReference>
<protein>
    <recommendedName>
        <fullName evidence="2">Deoxyribonuclease NucA/NucB domain-containing protein</fullName>
    </recommendedName>
</protein>
<name>A0A4Q4TML2_9PEZI</name>
<evidence type="ECO:0000313" key="4">
    <source>
        <dbReference type="Proteomes" id="UP000293360"/>
    </source>
</evidence>
<dbReference type="OrthoDB" id="2748312at2759"/>
<organism evidence="3 4">
    <name type="scientific">Monosporascus ibericus</name>
    <dbReference type="NCBI Taxonomy" id="155417"/>
    <lineage>
        <taxon>Eukaryota</taxon>
        <taxon>Fungi</taxon>
        <taxon>Dikarya</taxon>
        <taxon>Ascomycota</taxon>
        <taxon>Pezizomycotina</taxon>
        <taxon>Sordariomycetes</taxon>
        <taxon>Xylariomycetidae</taxon>
        <taxon>Xylariales</taxon>
        <taxon>Xylariales incertae sedis</taxon>
        <taxon>Monosporascus</taxon>
    </lineage>
</organism>
<evidence type="ECO:0000256" key="1">
    <source>
        <dbReference type="SAM" id="MobiDB-lite"/>
    </source>
</evidence>
<feature type="domain" description="Deoxyribonuclease NucA/NucB" evidence="2">
    <location>
        <begin position="16"/>
        <end position="64"/>
    </location>
</feature>
<reference evidence="3 4" key="1">
    <citation type="submission" date="2018-06" db="EMBL/GenBank/DDBJ databases">
        <title>Complete Genomes of Monosporascus.</title>
        <authorList>
            <person name="Robinson A.J."/>
            <person name="Natvig D.O."/>
        </authorList>
    </citation>
    <scope>NUCLEOTIDE SEQUENCE [LARGE SCALE GENOMIC DNA]</scope>
    <source>
        <strain evidence="3 4">CBS 110550</strain>
    </source>
</reference>
<dbReference type="Pfam" id="PF14040">
    <property type="entry name" value="DNase_NucA_NucB"/>
    <property type="match status" value="1"/>
</dbReference>
<dbReference type="EMBL" id="QJNU01000084">
    <property type="protein sequence ID" value="RYP07732.1"/>
    <property type="molecule type" value="Genomic_DNA"/>
</dbReference>
<dbReference type="Proteomes" id="UP000293360">
    <property type="component" value="Unassembled WGS sequence"/>
</dbReference>
<comment type="caution">
    <text evidence="3">The sequence shown here is derived from an EMBL/GenBank/DDBJ whole genome shotgun (WGS) entry which is preliminary data.</text>
</comment>
<dbReference type="AlphaFoldDB" id="A0A4Q4TML2"/>
<evidence type="ECO:0000313" key="3">
    <source>
        <dbReference type="EMBL" id="RYP07732.1"/>
    </source>
</evidence>
<evidence type="ECO:0000259" key="2">
    <source>
        <dbReference type="Pfam" id="PF14040"/>
    </source>
</evidence>